<dbReference type="STRING" id="1797457.A2160_06420"/>
<gene>
    <name evidence="4" type="primary">rplM</name>
    <name evidence="5" type="ORF">A2160_06420</name>
</gene>
<dbReference type="Pfam" id="PF00572">
    <property type="entry name" value="Ribosomal_L13"/>
    <property type="match status" value="1"/>
</dbReference>
<dbReference type="HAMAP" id="MF_01366">
    <property type="entry name" value="Ribosomal_uL13"/>
    <property type="match status" value="1"/>
</dbReference>
<dbReference type="PANTHER" id="PTHR11545">
    <property type="entry name" value="RIBOSOMAL PROTEIN L13"/>
    <property type="match status" value="1"/>
</dbReference>
<reference evidence="5 6" key="1">
    <citation type="journal article" date="2016" name="Nat. Commun.">
        <title>Thousands of microbial genomes shed light on interconnected biogeochemical processes in an aquifer system.</title>
        <authorList>
            <person name="Anantharaman K."/>
            <person name="Brown C.T."/>
            <person name="Hug L.A."/>
            <person name="Sharon I."/>
            <person name="Castelle C.J."/>
            <person name="Probst A.J."/>
            <person name="Thomas B.C."/>
            <person name="Singh A."/>
            <person name="Wilkins M.J."/>
            <person name="Karaoz U."/>
            <person name="Brodie E.L."/>
            <person name="Williams K.H."/>
            <person name="Hubbard S.S."/>
            <person name="Banfield J.F."/>
        </authorList>
    </citation>
    <scope>NUCLEOTIDE SEQUENCE [LARGE SCALE GENOMIC DNA]</scope>
</reference>
<dbReference type="InterPro" id="IPR005823">
    <property type="entry name" value="Ribosomal_uL13_bac-type"/>
</dbReference>
<dbReference type="EMBL" id="MEZK01000004">
    <property type="protein sequence ID" value="OGD63847.1"/>
    <property type="molecule type" value="Genomic_DNA"/>
</dbReference>
<dbReference type="GO" id="GO:0003729">
    <property type="term" value="F:mRNA binding"/>
    <property type="evidence" value="ECO:0007669"/>
    <property type="project" value="TreeGrafter"/>
</dbReference>
<comment type="caution">
    <text evidence="5">The sequence shown here is derived from an EMBL/GenBank/DDBJ whole genome shotgun (WGS) entry which is preliminary data.</text>
</comment>
<organism evidence="5 6">
    <name type="scientific">Candidatus Beckwithbacteria bacterium RBG_13_42_9</name>
    <dbReference type="NCBI Taxonomy" id="1797457"/>
    <lineage>
        <taxon>Bacteria</taxon>
        <taxon>Candidatus Beckwithiibacteriota</taxon>
    </lineage>
</organism>
<dbReference type="NCBIfam" id="TIGR01066">
    <property type="entry name" value="rplM_bact"/>
    <property type="match status" value="1"/>
</dbReference>
<evidence type="ECO:0000256" key="1">
    <source>
        <dbReference type="ARBA" id="ARBA00006227"/>
    </source>
</evidence>
<dbReference type="GO" id="GO:0003735">
    <property type="term" value="F:structural constituent of ribosome"/>
    <property type="evidence" value="ECO:0007669"/>
    <property type="project" value="InterPro"/>
</dbReference>
<comment type="similarity">
    <text evidence="1 4">Belongs to the universal ribosomal protein uL13 family.</text>
</comment>
<protein>
    <recommendedName>
        <fullName evidence="4">Large ribosomal subunit protein uL13</fullName>
    </recommendedName>
</protein>
<comment type="function">
    <text evidence="4">This protein is one of the early assembly proteins of the 50S ribosomal subunit, although it is not seen to bind rRNA by itself. It is important during the early stages of 50S assembly.</text>
</comment>
<dbReference type="GO" id="GO:0006412">
    <property type="term" value="P:translation"/>
    <property type="evidence" value="ECO:0007669"/>
    <property type="project" value="UniProtKB-UniRule"/>
</dbReference>
<name>A0A1F5E8V3_9BACT</name>
<evidence type="ECO:0000256" key="2">
    <source>
        <dbReference type="ARBA" id="ARBA00022980"/>
    </source>
</evidence>
<dbReference type="CDD" id="cd00392">
    <property type="entry name" value="Ribosomal_L13"/>
    <property type="match status" value="1"/>
</dbReference>
<dbReference type="AlphaFoldDB" id="A0A1F5E8V3"/>
<dbReference type="PIRSF" id="PIRSF002181">
    <property type="entry name" value="Ribosomal_L13"/>
    <property type="match status" value="1"/>
</dbReference>
<evidence type="ECO:0000313" key="6">
    <source>
        <dbReference type="Proteomes" id="UP000177006"/>
    </source>
</evidence>
<evidence type="ECO:0000256" key="3">
    <source>
        <dbReference type="ARBA" id="ARBA00023274"/>
    </source>
</evidence>
<evidence type="ECO:0000256" key="4">
    <source>
        <dbReference type="HAMAP-Rule" id="MF_01366"/>
    </source>
</evidence>
<dbReference type="SUPFAM" id="SSF52161">
    <property type="entry name" value="Ribosomal protein L13"/>
    <property type="match status" value="1"/>
</dbReference>
<accession>A0A1F5E8V3</accession>
<dbReference type="InterPro" id="IPR036899">
    <property type="entry name" value="Ribosomal_uL13_sf"/>
</dbReference>
<dbReference type="Proteomes" id="UP000177006">
    <property type="component" value="Unassembled WGS sequence"/>
</dbReference>
<dbReference type="GO" id="GO:0017148">
    <property type="term" value="P:negative regulation of translation"/>
    <property type="evidence" value="ECO:0007669"/>
    <property type="project" value="TreeGrafter"/>
</dbReference>
<dbReference type="InterPro" id="IPR005822">
    <property type="entry name" value="Ribosomal_uL13"/>
</dbReference>
<dbReference type="GO" id="GO:0022625">
    <property type="term" value="C:cytosolic large ribosomal subunit"/>
    <property type="evidence" value="ECO:0007669"/>
    <property type="project" value="TreeGrafter"/>
</dbReference>
<dbReference type="PANTHER" id="PTHR11545:SF2">
    <property type="entry name" value="LARGE RIBOSOMAL SUBUNIT PROTEIN UL13M"/>
    <property type="match status" value="1"/>
</dbReference>
<proteinExistence type="inferred from homology"/>
<comment type="subunit">
    <text evidence="4">Part of the 50S ribosomal subunit.</text>
</comment>
<sequence length="139" mass="16237">MKSYNTQSKDIQRSWHLIDLKDKVLGREATKIASLLIGKKKLYYAPHLDCGDYVVVINAAQVKLTGKKELQKKYYRHSGYPGGFRVISYSEQKTKDPRRIIELAVSRMLPKNKLQKARLRRLKVCADEKHPYKDKFKNN</sequence>
<evidence type="ECO:0000313" key="5">
    <source>
        <dbReference type="EMBL" id="OGD63847.1"/>
    </source>
</evidence>
<keyword evidence="3 4" id="KW-0687">Ribonucleoprotein</keyword>
<dbReference type="Gene3D" id="3.90.1180.10">
    <property type="entry name" value="Ribosomal protein L13"/>
    <property type="match status" value="1"/>
</dbReference>
<keyword evidence="2 4" id="KW-0689">Ribosomal protein</keyword>